<dbReference type="GO" id="GO:0003723">
    <property type="term" value="F:RNA binding"/>
    <property type="evidence" value="ECO:0007669"/>
    <property type="project" value="InterPro"/>
</dbReference>
<dbReference type="EMBL" id="SGXA01000002">
    <property type="protein sequence ID" value="RZS70775.1"/>
    <property type="molecule type" value="Genomic_DNA"/>
</dbReference>
<reference evidence="1 2" key="1">
    <citation type="submission" date="2019-02" db="EMBL/GenBank/DDBJ databases">
        <title>Genomic Encyclopedia of Type Strains, Phase IV (KMG-IV): sequencing the most valuable type-strain genomes for metagenomic binning, comparative biology and taxonomic classification.</title>
        <authorList>
            <person name="Goeker M."/>
        </authorList>
    </citation>
    <scope>NUCLEOTIDE SEQUENCE [LARGE SCALE GENOMIC DNA]</scope>
    <source>
        <strain evidence="1 2">DSM 18116</strain>
    </source>
</reference>
<keyword evidence="1" id="KW-0255">Endonuclease</keyword>
<proteinExistence type="predicted"/>
<accession>A0A4Q7MQ15</accession>
<dbReference type="Proteomes" id="UP000293874">
    <property type="component" value="Unassembled WGS sequence"/>
</dbReference>
<organism evidence="1 2">
    <name type="scientific">Pseudobacter ginsenosidimutans</name>
    <dbReference type="NCBI Taxonomy" id="661488"/>
    <lineage>
        <taxon>Bacteria</taxon>
        <taxon>Pseudomonadati</taxon>
        <taxon>Bacteroidota</taxon>
        <taxon>Chitinophagia</taxon>
        <taxon>Chitinophagales</taxon>
        <taxon>Chitinophagaceae</taxon>
        <taxon>Pseudobacter</taxon>
    </lineage>
</organism>
<keyword evidence="2" id="KW-1185">Reference proteome</keyword>
<comment type="caution">
    <text evidence="1">The sequence shown here is derived from an EMBL/GenBank/DDBJ whole genome shotgun (WGS) entry which is preliminary data.</text>
</comment>
<dbReference type="AlphaFoldDB" id="A0A4Q7MQ15"/>
<keyword evidence="1" id="KW-0378">Hydrolase</keyword>
<evidence type="ECO:0000313" key="2">
    <source>
        <dbReference type="Proteomes" id="UP000293874"/>
    </source>
</evidence>
<keyword evidence="1" id="KW-0540">Nuclease</keyword>
<gene>
    <name evidence="1" type="ORF">EV199_2670</name>
</gene>
<dbReference type="GO" id="GO:0004519">
    <property type="term" value="F:endonuclease activity"/>
    <property type="evidence" value="ECO:0007669"/>
    <property type="project" value="UniProtKB-KW"/>
</dbReference>
<protein>
    <submittedName>
        <fullName evidence="1">mRNA-degrading endonuclease HigB of HigAB toxin-antitoxin module</fullName>
    </submittedName>
</protein>
<sequence length="144" mass="16697">MLSGRSVFFNSKECGEKKVRVLRTFLITLQFGCMKKVHLVKEETLKKYVKESAVLRSAARHWLFVLGKARWQVPSDLKSDFGAADFLGNGSCRVVFDLGGNKFRMICKYEFGRKFVHLYIRWIGTHAAYDELCKKNLQYTIQAF</sequence>
<name>A0A4Q7MQ15_9BACT</name>
<dbReference type="Pfam" id="PF09907">
    <property type="entry name" value="HigB_toxin"/>
    <property type="match status" value="1"/>
</dbReference>
<evidence type="ECO:0000313" key="1">
    <source>
        <dbReference type="EMBL" id="RZS70775.1"/>
    </source>
</evidence>
<dbReference type="GO" id="GO:0110001">
    <property type="term" value="C:toxin-antitoxin complex"/>
    <property type="evidence" value="ECO:0007669"/>
    <property type="project" value="InterPro"/>
</dbReference>
<dbReference type="InterPro" id="IPR018669">
    <property type="entry name" value="Toxin_HigB"/>
</dbReference>